<evidence type="ECO:0000256" key="2">
    <source>
        <dbReference type="ARBA" id="ARBA00022448"/>
    </source>
</evidence>
<comment type="similarity">
    <text evidence="10 11">Belongs to the TonB-dependent receptor family.</text>
</comment>
<evidence type="ECO:0000256" key="11">
    <source>
        <dbReference type="RuleBase" id="RU003357"/>
    </source>
</evidence>
<evidence type="ECO:0000256" key="3">
    <source>
        <dbReference type="ARBA" id="ARBA00022452"/>
    </source>
</evidence>
<evidence type="ECO:0000259" key="13">
    <source>
        <dbReference type="Pfam" id="PF07660"/>
    </source>
</evidence>
<evidence type="ECO:0000259" key="14">
    <source>
        <dbReference type="Pfam" id="PF07715"/>
    </source>
</evidence>
<keyword evidence="16" id="KW-1185">Reference proteome</keyword>
<evidence type="ECO:0000313" key="16">
    <source>
        <dbReference type="Proteomes" id="UP000192796"/>
    </source>
</evidence>
<comment type="caution">
    <text evidence="15">The sequence shown here is derived from an EMBL/GenBank/DDBJ whole genome shotgun (WGS) entry which is preliminary data.</text>
</comment>
<evidence type="ECO:0000256" key="10">
    <source>
        <dbReference type="PROSITE-ProRule" id="PRU01360"/>
    </source>
</evidence>
<dbReference type="NCBIfam" id="TIGR04056">
    <property type="entry name" value="OMP_RagA_SusC"/>
    <property type="match status" value="1"/>
</dbReference>
<evidence type="ECO:0000313" key="15">
    <source>
        <dbReference type="EMBL" id="OQP64122.1"/>
    </source>
</evidence>
<dbReference type="EMBL" id="LVYD01000043">
    <property type="protein sequence ID" value="OQP64122.1"/>
    <property type="molecule type" value="Genomic_DNA"/>
</dbReference>
<reference evidence="15 16" key="1">
    <citation type="submission" date="2016-03" db="EMBL/GenBank/DDBJ databases">
        <title>Niastella vici sp. nov., isolated from farmland soil.</title>
        <authorList>
            <person name="Chen L."/>
            <person name="Wang D."/>
            <person name="Yang S."/>
            <person name="Wang G."/>
        </authorList>
    </citation>
    <scope>NUCLEOTIDE SEQUENCE [LARGE SCALE GENOMIC DNA]</scope>
    <source>
        <strain evidence="15 16">DJ57</strain>
    </source>
</reference>
<keyword evidence="8 10" id="KW-0472">Membrane</keyword>
<dbReference type="InterPro" id="IPR023996">
    <property type="entry name" value="TonB-dep_OMP_SusC/RagA"/>
</dbReference>
<keyword evidence="3 10" id="KW-1134">Transmembrane beta strand</keyword>
<dbReference type="InterPro" id="IPR039426">
    <property type="entry name" value="TonB-dep_rcpt-like"/>
</dbReference>
<evidence type="ECO:0000256" key="9">
    <source>
        <dbReference type="ARBA" id="ARBA00023237"/>
    </source>
</evidence>
<dbReference type="Gene3D" id="2.60.40.1120">
    <property type="entry name" value="Carboxypeptidase-like, regulatory domain"/>
    <property type="match status" value="1"/>
</dbReference>
<keyword evidence="5 10" id="KW-0812">Transmembrane</keyword>
<feature type="domain" description="TonB-dependent receptor plug" evidence="14">
    <location>
        <begin position="232"/>
        <end position="356"/>
    </location>
</feature>
<dbReference type="Gene3D" id="2.170.130.10">
    <property type="entry name" value="TonB-dependent receptor, plug domain"/>
    <property type="match status" value="1"/>
</dbReference>
<dbReference type="Pfam" id="PF07660">
    <property type="entry name" value="STN"/>
    <property type="match status" value="1"/>
</dbReference>
<dbReference type="Pfam" id="PF07715">
    <property type="entry name" value="Plug"/>
    <property type="match status" value="1"/>
</dbReference>
<gene>
    <name evidence="15" type="ORF">A3860_22210</name>
</gene>
<evidence type="ECO:0000259" key="12">
    <source>
        <dbReference type="Pfam" id="PF00593"/>
    </source>
</evidence>
<feature type="domain" description="Secretin/TonB short N-terminal" evidence="13">
    <location>
        <begin position="69"/>
        <end position="117"/>
    </location>
</feature>
<keyword evidence="2 10" id="KW-0813">Transport</keyword>
<dbReference type="InterPro" id="IPR037066">
    <property type="entry name" value="Plug_dom_sf"/>
</dbReference>
<organism evidence="15 16">
    <name type="scientific">Niastella vici</name>
    <dbReference type="NCBI Taxonomy" id="1703345"/>
    <lineage>
        <taxon>Bacteria</taxon>
        <taxon>Pseudomonadati</taxon>
        <taxon>Bacteroidota</taxon>
        <taxon>Chitinophagia</taxon>
        <taxon>Chitinophagales</taxon>
        <taxon>Chitinophagaceae</taxon>
        <taxon>Niastella</taxon>
    </lineage>
</organism>
<evidence type="ECO:0000256" key="6">
    <source>
        <dbReference type="ARBA" id="ARBA00023004"/>
    </source>
</evidence>
<evidence type="ECO:0000256" key="5">
    <source>
        <dbReference type="ARBA" id="ARBA00022692"/>
    </source>
</evidence>
<proteinExistence type="inferred from homology"/>
<dbReference type="Proteomes" id="UP000192796">
    <property type="component" value="Unassembled WGS sequence"/>
</dbReference>
<dbReference type="STRING" id="1703345.A3860_22210"/>
<sequence>MIFTILCQVVRIPQRAKAKTILVMKLTAVFLLAGFLQVAAAGYPQSVSITRENISLPKLFREIKKQTGYVFFYNTRLLQKTFPVNIDVKNKGLKEVLDQCFASQPVTYSIVNKTIVVNERVAMLPGIAIQKDTTPVEVEIRGKVLDDGSGSPVNGANVVIKGGQTGVSTYATGIFSIRAKPGTVLVVSYVGYESKEVIAKEGIVVTVRLALKANKDPMTDVVITGYQQIKKESFTGNAVTVTGEELKRVNPQNLLTSIQAFDPSFKVADNNLLGSNPNALPKVNVRGSTSLPTGTGDVLTRNNLAGNVNLPTFILDGYEVTVEKVFDLDVNRVQSITLLKDAAATAVYGSRAANGVLVITTKAPQEGRLQLSYNYELNVQAPDLTDYHVLNAADKLEYERLAGLYKAVGGLSADEQEELYYKKKANVVAGVNTWWLSQPLRSTYGQKHSMYVEGGNTSIRYGLDLRYQTQPGVMKKSGRNRYSLGSFLSYAPSKKFMFRNVLTITQMNGSESPYGNFINYVRMNPYYPKTDADGHILQAVDQWLIDTKRSDTSQYKTNNVLNPMYNGTLSNFNKTKYIEVNEVFSGEWNITREWRLRGLVSYLKRKTDDDIFLSPLSNEFYDYDPSRLKEKGSYEYSTTDETVVDGNFTLNYNKQLGDHFVNLAIGANMRTASSDNKYLKAVGFSNDRFTNISFANSYALNSAPHADYQLERLFGSFVSVNYSYRNKYMADLSIREDGSSKFGTENKVAPFWAFGIGWNVHHEDFLQNTIVSNLKLRASTGLTGAVSFPPYQATTTYNYYTGNWYSTGVGAIVNTYGNQSLQWQKTDNYDVGIDLGLFHDRLFLSMKYYQKLTHGLLADIMLPPSTGFNAYKENLGDMKNTGVELNLKYTVFKSRDWMVTLIANMVRNENKILKISNALKAYNDKADQQQTTDDFKGEPLLRFREGESLNTIYAVRSLGIDPENGKEVFIKNDGSRTYAWNVKDIVPVGDNTPAAYGYFGANVSYKRFLLYTLFYTRFGGKEYNQTLVDRVENADPRYNVDSRVLNDRWKKPGDKALYKNIADLGTSFASDRFVQKDNVLELQSVYLSYNFDKPVYSKLGMRNLVLALTVNNPWRWSSMQIERGIEYPFARSFTFSIQTSF</sequence>
<dbReference type="InterPro" id="IPR012910">
    <property type="entry name" value="Plug_dom"/>
</dbReference>
<dbReference type="InterPro" id="IPR023997">
    <property type="entry name" value="TonB-dep_OMP_SusC/RagA_CS"/>
</dbReference>
<dbReference type="PROSITE" id="PS52016">
    <property type="entry name" value="TONB_DEPENDENT_REC_3"/>
    <property type="match status" value="1"/>
</dbReference>
<dbReference type="GO" id="GO:0006826">
    <property type="term" value="P:iron ion transport"/>
    <property type="evidence" value="ECO:0007669"/>
    <property type="project" value="UniProtKB-KW"/>
</dbReference>
<evidence type="ECO:0000256" key="4">
    <source>
        <dbReference type="ARBA" id="ARBA00022496"/>
    </source>
</evidence>
<dbReference type="Pfam" id="PF13715">
    <property type="entry name" value="CarbopepD_reg_2"/>
    <property type="match status" value="1"/>
</dbReference>
<dbReference type="SUPFAM" id="SSF56935">
    <property type="entry name" value="Porins"/>
    <property type="match status" value="1"/>
</dbReference>
<keyword evidence="7 11" id="KW-0798">TonB box</keyword>
<evidence type="ECO:0000256" key="8">
    <source>
        <dbReference type="ARBA" id="ARBA00023136"/>
    </source>
</evidence>
<dbReference type="NCBIfam" id="TIGR04057">
    <property type="entry name" value="SusC_RagA_signa"/>
    <property type="match status" value="1"/>
</dbReference>
<dbReference type="GO" id="GO:0009279">
    <property type="term" value="C:cell outer membrane"/>
    <property type="evidence" value="ECO:0007669"/>
    <property type="project" value="UniProtKB-SubCell"/>
</dbReference>
<comment type="subcellular location">
    <subcellularLocation>
        <location evidence="1 10">Cell outer membrane</location>
        <topology evidence="1 10">Multi-pass membrane protein</topology>
    </subcellularLocation>
</comment>
<dbReference type="SUPFAM" id="SSF49464">
    <property type="entry name" value="Carboxypeptidase regulatory domain-like"/>
    <property type="match status" value="1"/>
</dbReference>
<keyword evidence="9 10" id="KW-0998">Cell outer membrane</keyword>
<protein>
    <submittedName>
        <fullName evidence="15">SusC/RagA family TonB-linked outer membrane protein</fullName>
    </submittedName>
</protein>
<dbReference type="Gene3D" id="2.40.170.20">
    <property type="entry name" value="TonB-dependent receptor, beta-barrel domain"/>
    <property type="match status" value="1"/>
</dbReference>
<accession>A0A1V9G0L0</accession>
<keyword evidence="6" id="KW-0408">Iron</keyword>
<dbReference type="InterPro" id="IPR036942">
    <property type="entry name" value="Beta-barrel_TonB_sf"/>
</dbReference>
<keyword evidence="4" id="KW-0406">Ion transport</keyword>
<keyword evidence="4" id="KW-0410">Iron transport</keyword>
<dbReference type="Pfam" id="PF00593">
    <property type="entry name" value="TonB_dep_Rec_b-barrel"/>
    <property type="match status" value="1"/>
</dbReference>
<evidence type="ECO:0000256" key="7">
    <source>
        <dbReference type="ARBA" id="ARBA00023077"/>
    </source>
</evidence>
<evidence type="ECO:0000256" key="1">
    <source>
        <dbReference type="ARBA" id="ARBA00004571"/>
    </source>
</evidence>
<dbReference type="InterPro" id="IPR000531">
    <property type="entry name" value="Beta-barrel_TonB"/>
</dbReference>
<dbReference type="InterPro" id="IPR011662">
    <property type="entry name" value="Secretin/TonB_short_N"/>
</dbReference>
<dbReference type="InterPro" id="IPR008969">
    <property type="entry name" value="CarboxyPept-like_regulatory"/>
</dbReference>
<feature type="domain" description="TonB-dependent receptor-like beta-barrel" evidence="12">
    <location>
        <begin position="541"/>
        <end position="1005"/>
    </location>
</feature>
<name>A0A1V9G0L0_9BACT</name>
<dbReference type="AlphaFoldDB" id="A0A1V9G0L0"/>